<keyword evidence="1" id="KW-0732">Signal</keyword>
<evidence type="ECO:0000313" key="3">
    <source>
        <dbReference type="Proteomes" id="UP000324629"/>
    </source>
</evidence>
<evidence type="ECO:0000256" key="1">
    <source>
        <dbReference type="SAM" id="SignalP"/>
    </source>
</evidence>
<evidence type="ECO:0008006" key="4">
    <source>
        <dbReference type="Google" id="ProtNLM"/>
    </source>
</evidence>
<feature type="chain" id="PRO_5023924427" description="Reverse transcriptase domain-containing protein" evidence="1">
    <location>
        <begin position="26"/>
        <end position="64"/>
    </location>
</feature>
<dbReference type="EMBL" id="QNGE01001588">
    <property type="protein sequence ID" value="KAA3677257.1"/>
    <property type="molecule type" value="Genomic_DNA"/>
</dbReference>
<evidence type="ECO:0000313" key="2">
    <source>
        <dbReference type="EMBL" id="KAA3677257.1"/>
    </source>
</evidence>
<accession>A0A5J4NNP8</accession>
<organism evidence="2 3">
    <name type="scientific">Paragonimus westermani</name>
    <dbReference type="NCBI Taxonomy" id="34504"/>
    <lineage>
        <taxon>Eukaryota</taxon>
        <taxon>Metazoa</taxon>
        <taxon>Spiralia</taxon>
        <taxon>Lophotrochozoa</taxon>
        <taxon>Platyhelminthes</taxon>
        <taxon>Trematoda</taxon>
        <taxon>Digenea</taxon>
        <taxon>Plagiorchiida</taxon>
        <taxon>Troglotremata</taxon>
        <taxon>Troglotrematidae</taxon>
        <taxon>Paragonimus</taxon>
    </lineage>
</organism>
<comment type="caution">
    <text evidence="2">The sequence shown here is derived from an EMBL/GenBank/DDBJ whole genome shotgun (WGS) entry which is preliminary data.</text>
</comment>
<keyword evidence="3" id="KW-1185">Reference proteome</keyword>
<gene>
    <name evidence="2" type="ORF">DEA37_0014819</name>
</gene>
<protein>
    <recommendedName>
        <fullName evidence="4">Reverse transcriptase domain-containing protein</fullName>
    </recommendedName>
</protein>
<dbReference type="Proteomes" id="UP000324629">
    <property type="component" value="Unassembled WGS sequence"/>
</dbReference>
<sequence length="64" mass="7649">MFNMPYHKLVHWLIWLLEPLRRKTAERSLEVTFSFVDYLRDLKLNDKVLSSVDVKSLFTNVPPT</sequence>
<reference evidence="2 3" key="1">
    <citation type="journal article" date="2019" name="Gigascience">
        <title>Whole-genome sequence of the oriental lung fluke Paragonimus westermani.</title>
        <authorList>
            <person name="Oey H."/>
            <person name="Zakrzewski M."/>
            <person name="Narain K."/>
            <person name="Devi K.R."/>
            <person name="Agatsuma T."/>
            <person name="Nawaratna S."/>
            <person name="Gobert G.N."/>
            <person name="Jones M.K."/>
            <person name="Ragan M.A."/>
            <person name="McManus D.P."/>
            <person name="Krause L."/>
        </authorList>
    </citation>
    <scope>NUCLEOTIDE SEQUENCE [LARGE SCALE GENOMIC DNA]</scope>
    <source>
        <strain evidence="2 3">IND2009</strain>
    </source>
</reference>
<dbReference type="AlphaFoldDB" id="A0A5J4NNP8"/>
<name>A0A5J4NNP8_9TREM</name>
<feature type="signal peptide" evidence="1">
    <location>
        <begin position="1"/>
        <end position="25"/>
    </location>
</feature>
<proteinExistence type="predicted"/>